<comment type="subunit">
    <text evidence="10">Homopentamer.</text>
</comment>
<evidence type="ECO:0000256" key="10">
    <source>
        <dbReference type="HAMAP-Rule" id="MF_00115"/>
    </source>
</evidence>
<keyword evidence="12" id="KW-1185">Reference proteome</keyword>
<feature type="transmembrane region" description="Helical" evidence="10">
    <location>
        <begin position="12"/>
        <end position="35"/>
    </location>
</feature>
<evidence type="ECO:0000256" key="4">
    <source>
        <dbReference type="ARBA" id="ARBA00022475"/>
    </source>
</evidence>
<dbReference type="PRINTS" id="PR01264">
    <property type="entry name" value="MECHCHANNEL"/>
</dbReference>
<dbReference type="PANTHER" id="PTHR30266">
    <property type="entry name" value="MECHANOSENSITIVE CHANNEL MSCL"/>
    <property type="match status" value="1"/>
</dbReference>
<dbReference type="RefSeq" id="WP_184841138.1">
    <property type="nucleotide sequence ID" value="NZ_BAAAVN010000002.1"/>
</dbReference>
<evidence type="ECO:0000256" key="5">
    <source>
        <dbReference type="ARBA" id="ARBA00022692"/>
    </source>
</evidence>
<sequence>MLKGFKEFVMRGNVIDLAVAVVIGAAFGKIVSALVDNLINPLIAAIFGKTDISGVWNFKLNGAEFKIGAILQEALIFLFTAAAVYFFIVLPMNKLAERRKRGQEPEPEPLTADQELLTEIRDLLRAGSTDPRP</sequence>
<dbReference type="HAMAP" id="MF_00115">
    <property type="entry name" value="MscL"/>
    <property type="match status" value="1"/>
</dbReference>
<evidence type="ECO:0000313" key="11">
    <source>
        <dbReference type="EMBL" id="MBB5983265.1"/>
    </source>
</evidence>
<dbReference type="Proteomes" id="UP000558997">
    <property type="component" value="Unassembled WGS sequence"/>
</dbReference>
<evidence type="ECO:0000256" key="6">
    <source>
        <dbReference type="ARBA" id="ARBA00022989"/>
    </source>
</evidence>
<dbReference type="InterPro" id="IPR001185">
    <property type="entry name" value="MS_channel"/>
</dbReference>
<organism evidence="11 12">
    <name type="scientific">Kribbella solani</name>
    <dbReference type="NCBI Taxonomy" id="236067"/>
    <lineage>
        <taxon>Bacteria</taxon>
        <taxon>Bacillati</taxon>
        <taxon>Actinomycetota</taxon>
        <taxon>Actinomycetes</taxon>
        <taxon>Propionibacteriales</taxon>
        <taxon>Kribbellaceae</taxon>
        <taxon>Kribbella</taxon>
    </lineage>
</organism>
<keyword evidence="8 10" id="KW-0472">Membrane</keyword>
<accession>A0A841E2N0</accession>
<evidence type="ECO:0000256" key="9">
    <source>
        <dbReference type="ARBA" id="ARBA00023303"/>
    </source>
</evidence>
<reference evidence="11 12" key="1">
    <citation type="submission" date="2020-08" db="EMBL/GenBank/DDBJ databases">
        <title>Sequencing the genomes of 1000 actinobacteria strains.</title>
        <authorList>
            <person name="Klenk H.-P."/>
        </authorList>
    </citation>
    <scope>NUCLEOTIDE SEQUENCE [LARGE SCALE GENOMIC DNA]</scope>
    <source>
        <strain evidence="11 12">DSM 17294</strain>
    </source>
</reference>
<feature type="transmembrane region" description="Helical" evidence="10">
    <location>
        <begin position="67"/>
        <end position="90"/>
    </location>
</feature>
<dbReference type="SUPFAM" id="SSF81330">
    <property type="entry name" value="Gated mechanosensitive channel"/>
    <property type="match status" value="1"/>
</dbReference>
<keyword evidence="9 10" id="KW-0407">Ion channel</keyword>
<dbReference type="EMBL" id="JACHNF010000001">
    <property type="protein sequence ID" value="MBB5983265.1"/>
    <property type="molecule type" value="Genomic_DNA"/>
</dbReference>
<proteinExistence type="inferred from homology"/>
<evidence type="ECO:0000313" key="12">
    <source>
        <dbReference type="Proteomes" id="UP000558997"/>
    </source>
</evidence>
<dbReference type="InterPro" id="IPR036019">
    <property type="entry name" value="MscL_channel"/>
</dbReference>
<dbReference type="GO" id="GO:0005886">
    <property type="term" value="C:plasma membrane"/>
    <property type="evidence" value="ECO:0007669"/>
    <property type="project" value="UniProtKB-SubCell"/>
</dbReference>
<evidence type="ECO:0000256" key="1">
    <source>
        <dbReference type="ARBA" id="ARBA00004651"/>
    </source>
</evidence>
<evidence type="ECO:0000256" key="3">
    <source>
        <dbReference type="ARBA" id="ARBA00022448"/>
    </source>
</evidence>
<name>A0A841E2N0_9ACTN</name>
<dbReference type="InterPro" id="IPR037673">
    <property type="entry name" value="MSC/AndL"/>
</dbReference>
<comment type="similarity">
    <text evidence="2 10">Belongs to the MscL family.</text>
</comment>
<dbReference type="InterPro" id="IPR019823">
    <property type="entry name" value="Mechanosensitive_channel_CS"/>
</dbReference>
<dbReference type="Gene3D" id="1.10.1200.120">
    <property type="entry name" value="Large-conductance mechanosensitive channel, MscL, domain 1"/>
    <property type="match status" value="1"/>
</dbReference>
<keyword evidence="4 10" id="KW-1003">Cell membrane</keyword>
<gene>
    <name evidence="10" type="primary">mscL</name>
    <name evidence="11" type="ORF">HDA44_006606</name>
</gene>
<dbReference type="PANTHER" id="PTHR30266:SF2">
    <property type="entry name" value="LARGE-CONDUCTANCE MECHANOSENSITIVE CHANNEL"/>
    <property type="match status" value="1"/>
</dbReference>
<evidence type="ECO:0000256" key="7">
    <source>
        <dbReference type="ARBA" id="ARBA00023065"/>
    </source>
</evidence>
<dbReference type="AlphaFoldDB" id="A0A841E2N0"/>
<keyword evidence="6 10" id="KW-1133">Transmembrane helix</keyword>
<dbReference type="Pfam" id="PF01741">
    <property type="entry name" value="MscL"/>
    <property type="match status" value="1"/>
</dbReference>
<keyword evidence="3 10" id="KW-0813">Transport</keyword>
<dbReference type="PROSITE" id="PS01327">
    <property type="entry name" value="MSCL"/>
    <property type="match status" value="1"/>
</dbReference>
<evidence type="ECO:0000256" key="8">
    <source>
        <dbReference type="ARBA" id="ARBA00023136"/>
    </source>
</evidence>
<keyword evidence="7 10" id="KW-0406">Ion transport</keyword>
<keyword evidence="5 10" id="KW-0812">Transmembrane</keyword>
<comment type="function">
    <text evidence="10">Channel that opens in response to stretch forces in the membrane lipid bilayer. May participate in the regulation of osmotic pressure changes within the cell.</text>
</comment>
<comment type="caution">
    <text evidence="11">The sequence shown here is derived from an EMBL/GenBank/DDBJ whole genome shotgun (WGS) entry which is preliminary data.</text>
</comment>
<protein>
    <recommendedName>
        <fullName evidence="10">Large-conductance mechanosensitive channel</fullName>
    </recommendedName>
</protein>
<dbReference type="NCBIfam" id="TIGR00220">
    <property type="entry name" value="mscL"/>
    <property type="match status" value="1"/>
</dbReference>
<dbReference type="GO" id="GO:0008381">
    <property type="term" value="F:mechanosensitive monoatomic ion channel activity"/>
    <property type="evidence" value="ECO:0007669"/>
    <property type="project" value="UniProtKB-UniRule"/>
</dbReference>
<comment type="subcellular location">
    <subcellularLocation>
        <location evidence="1 10">Cell membrane</location>
        <topology evidence="1 10">Multi-pass membrane protein</topology>
    </subcellularLocation>
</comment>
<evidence type="ECO:0000256" key="2">
    <source>
        <dbReference type="ARBA" id="ARBA00007254"/>
    </source>
</evidence>